<gene>
    <name evidence="3" type="ORF">RhiirA1_402464</name>
</gene>
<evidence type="ECO:0000313" key="4">
    <source>
        <dbReference type="Proteomes" id="UP000232688"/>
    </source>
</evidence>
<feature type="compositionally biased region" description="Polar residues" evidence="1">
    <location>
        <begin position="105"/>
        <end position="138"/>
    </location>
</feature>
<feature type="region of interest" description="Disordered" evidence="1">
    <location>
        <begin position="94"/>
        <end position="165"/>
    </location>
</feature>
<organism evidence="3 4">
    <name type="scientific">Rhizophagus irregularis</name>
    <dbReference type="NCBI Taxonomy" id="588596"/>
    <lineage>
        <taxon>Eukaryota</taxon>
        <taxon>Fungi</taxon>
        <taxon>Fungi incertae sedis</taxon>
        <taxon>Mucoromycota</taxon>
        <taxon>Glomeromycotina</taxon>
        <taxon>Glomeromycetes</taxon>
        <taxon>Glomerales</taxon>
        <taxon>Glomeraceae</taxon>
        <taxon>Rhizophagus</taxon>
    </lineage>
</organism>
<dbReference type="VEuPathDB" id="FungiDB:RhiirFUN_014479"/>
<dbReference type="VEuPathDB" id="FungiDB:RhiirA1_402464"/>
<dbReference type="PANTHER" id="PTHR46579:SF2">
    <property type="entry name" value="C2H2-TYPE DOMAIN-CONTAINING PROTEIN"/>
    <property type="match status" value="1"/>
</dbReference>
<dbReference type="EMBL" id="LLXH01002333">
    <property type="protein sequence ID" value="PKC55993.1"/>
    <property type="molecule type" value="Genomic_DNA"/>
</dbReference>
<accession>A0A2N0QY67</accession>
<evidence type="ECO:0000313" key="3">
    <source>
        <dbReference type="EMBL" id="PKC55993.1"/>
    </source>
</evidence>
<sequence length="682" mass="79722">MSNNNTKKSIADLLKPKKKYVYPCHCVLCKGAEVDPRTQEKHTRDNILWRSDDYDSRRNQMNAIAGRKQNKPNIILSVEKNLVGASSIKKRKRDDNQQILPIENSADSSIPNSFLSPIMSSSLATPKNPQPDTTTLDNMVNDASKPKTSYFHDPESNNENNNEYDNNNIWEMEYDVNDIYNINQEEESSPKNNSDNDDEEHHIYNIDQEGEDIPATRKLFGHGSAAMKCNRCEKRSTYSREYKKTHYGGMQDYNKWVTRPANPLLHRQYAHEWLRCFSKASREAHFKEHGIRWSELLRLPYMDPIRFAVVDPMYCLFLDVAKWIIKSIFINQNKLNMEQLHIAQNRMDHVDLPPDIGRIPPKIAIGNDGFSNLTADQWKTFIMIYSTTILWDMLDDNDRKILGHFVRACNLLVARFITEDDLKEAQERLKDMAYLIENTYGPEFITSNIHLALHIPDCCRDYGPIYNFWLFPFERLNGYIGSYPNSNWQIEPELMKIVLKNTFVDYHLSRRWSSGLLDESLYLLMPKKAVGSLALTAEREELQHFLLMRHNTSMLFKIYGTEPIPGQMLKPSYINVVMPLELRGFLCEWFSEGSRTHLLAYVKWYKPATTSATRFKHNFMESEVSNTELWKAEYFQKGSDSLLAVHRILCRAVKLKYVMKRPNQQNQQKYFSIVPLNRRFNL</sequence>
<dbReference type="PANTHER" id="PTHR46579">
    <property type="entry name" value="F5/8 TYPE C DOMAIN-CONTAINING PROTEIN-RELATED"/>
    <property type="match status" value="1"/>
</dbReference>
<dbReference type="AlphaFoldDB" id="A0A2N0QY67"/>
<reference evidence="3 4" key="2">
    <citation type="submission" date="2017-10" db="EMBL/GenBank/DDBJ databases">
        <title>Genome analyses suggest a sexual origin of heterokaryosis in a supposedly ancient asexual fungus.</title>
        <authorList>
            <person name="Corradi N."/>
            <person name="Sedzielewska K."/>
            <person name="Noel J."/>
            <person name="Charron P."/>
            <person name="Farinelli L."/>
            <person name="Marton T."/>
            <person name="Kruger M."/>
            <person name="Pelin A."/>
            <person name="Brachmann A."/>
            <person name="Corradi N."/>
        </authorList>
    </citation>
    <scope>NUCLEOTIDE SEQUENCE [LARGE SCALE GENOMIC DNA]</scope>
    <source>
        <strain evidence="3 4">A1</strain>
    </source>
</reference>
<name>A0A2N0QY67_9GLOM</name>
<proteinExistence type="predicted"/>
<dbReference type="Pfam" id="PF13960">
    <property type="entry name" value="DUF4218"/>
    <property type="match status" value="1"/>
</dbReference>
<dbReference type="InterPro" id="IPR025452">
    <property type="entry name" value="DUF4218"/>
</dbReference>
<protein>
    <recommendedName>
        <fullName evidence="2">DUF4218 domain-containing protein</fullName>
    </recommendedName>
</protein>
<evidence type="ECO:0000256" key="1">
    <source>
        <dbReference type="SAM" id="MobiDB-lite"/>
    </source>
</evidence>
<evidence type="ECO:0000259" key="2">
    <source>
        <dbReference type="Pfam" id="PF13960"/>
    </source>
</evidence>
<dbReference type="VEuPathDB" id="FungiDB:FUN_012935"/>
<reference evidence="3 4" key="1">
    <citation type="submission" date="2017-10" db="EMBL/GenBank/DDBJ databases">
        <title>Extensive intraspecific genome diversity in a model arbuscular mycorrhizal fungus.</title>
        <authorList>
            <person name="Chen E.C.H."/>
            <person name="Morin E."/>
            <person name="Baudet D."/>
            <person name="Noel J."/>
            <person name="Ndikumana S."/>
            <person name="Charron P."/>
            <person name="St-Onge C."/>
            <person name="Giorgi J."/>
            <person name="Grigoriev I.V."/>
            <person name="Roux C."/>
            <person name="Martin F.M."/>
            <person name="Corradi N."/>
        </authorList>
    </citation>
    <scope>NUCLEOTIDE SEQUENCE [LARGE SCALE GENOMIC DNA]</scope>
    <source>
        <strain evidence="3 4">A1</strain>
    </source>
</reference>
<dbReference type="Proteomes" id="UP000232688">
    <property type="component" value="Unassembled WGS sequence"/>
</dbReference>
<dbReference type="VEuPathDB" id="FungiDB:RhiirFUN_004535"/>
<feature type="domain" description="DUF4218" evidence="2">
    <location>
        <begin position="412"/>
        <end position="487"/>
    </location>
</feature>
<comment type="caution">
    <text evidence="3">The sequence shown here is derived from an EMBL/GenBank/DDBJ whole genome shotgun (WGS) entry which is preliminary data.</text>
</comment>